<dbReference type="Proteomes" id="UP001321749">
    <property type="component" value="Unassembled WGS sequence"/>
</dbReference>
<dbReference type="AlphaFoldDB" id="A0AAV9HP15"/>
<feature type="compositionally biased region" description="Basic and acidic residues" evidence="1">
    <location>
        <begin position="485"/>
        <end position="497"/>
    </location>
</feature>
<feature type="compositionally biased region" description="Polar residues" evidence="1">
    <location>
        <begin position="173"/>
        <end position="188"/>
    </location>
</feature>
<feature type="compositionally biased region" description="Low complexity" evidence="1">
    <location>
        <begin position="193"/>
        <end position="207"/>
    </location>
</feature>
<reference evidence="2" key="1">
    <citation type="journal article" date="2023" name="Mol. Phylogenet. Evol.">
        <title>Genome-scale phylogeny and comparative genomics of the fungal order Sordariales.</title>
        <authorList>
            <person name="Hensen N."/>
            <person name="Bonometti L."/>
            <person name="Westerberg I."/>
            <person name="Brannstrom I.O."/>
            <person name="Guillou S."/>
            <person name="Cros-Aarteil S."/>
            <person name="Calhoun S."/>
            <person name="Haridas S."/>
            <person name="Kuo A."/>
            <person name="Mondo S."/>
            <person name="Pangilinan J."/>
            <person name="Riley R."/>
            <person name="LaButti K."/>
            <person name="Andreopoulos B."/>
            <person name="Lipzen A."/>
            <person name="Chen C."/>
            <person name="Yan M."/>
            <person name="Daum C."/>
            <person name="Ng V."/>
            <person name="Clum A."/>
            <person name="Steindorff A."/>
            <person name="Ohm R.A."/>
            <person name="Martin F."/>
            <person name="Silar P."/>
            <person name="Natvig D.O."/>
            <person name="Lalanne C."/>
            <person name="Gautier V."/>
            <person name="Ament-Velasquez S.L."/>
            <person name="Kruys A."/>
            <person name="Hutchinson M.I."/>
            <person name="Powell A.J."/>
            <person name="Barry K."/>
            <person name="Miller A.N."/>
            <person name="Grigoriev I.V."/>
            <person name="Debuchy R."/>
            <person name="Gladieux P."/>
            <person name="Hiltunen Thoren M."/>
            <person name="Johannesson H."/>
        </authorList>
    </citation>
    <scope>NUCLEOTIDE SEQUENCE</scope>
    <source>
        <strain evidence="2">PSN324</strain>
    </source>
</reference>
<sequence length="1138" mass="124181">MPRAAKRRVRVPAEVVIDATDNQPTAAQNPLYSPPLQEQHDAGYDQAPQANDPFHDDSHDQAEERETLAPQGTTDPSDPGGLDEQVATYRHNEMLCEPVHGQTIASLKVPKAFTIGRSNTRKRYPLKQEDTTRKGKKVSLSSRKNNNKKAAVEKQTAAETTTTTTTTKGAFPINSSNITGHKTPQPGTAATVLLLPKKISKSQPSKPSVHRIPSVKKKEPPQATASRVAPKSSLDQIDSKADSGIPQVKRNNSLPKPAAPKPTAATGTQQPLPSVIQRAPAHQPKPAGSLKPRDDAAPLAVPPVLEKPVIKAAKVALAPALKRKSSLITGEPSLPTRSQGKRVKWGEAYVRVFDASPPSEASTTSSTSTSHAHSAAPLATAWALDQPSEADYGEQEALRGGGFYSLRSRADDMEHLLRLGLWPGKGENLNSDQQTRASGQWFNADGGLNSHYDEDKESKNLEDSQIDPRLMSRGPARGTGALRPLKTEETEQNRTDQKPSTLAEFSRGKFSSRRVQNHLRKPTSWGFYESLSPLPGAGEPALPQSLDDMITECQEQTSSQKHRYEDGTITSVKVEPRKQPSGEAEPIMQEQEQGGQGGSIDHIDNWVPYKMQPIKSEHEQLARLDVGLIQDQDLGGVVAPKEKPVDVLVSSITEPTDLEMTMESQSNQALLETSADIKVITNASPQTLAHPQCQEAETPARVISTAPSDPACNIQADPAGVWDVENIPTPNHPEKPWPPLRGTVLCETCFRDDCVKWVRIRNQVARILGLLGNGADALDEMQETYRCFTEMQATSSYGHIIKSLRSRSIADRSLLDDEPNAEEKRRWIAQWLELGGSSSSAEVEVQNSAAQTLRCGPSDVLGFVLLHVLAQRRMLSLGESAQREVEGLMSLVREEIGISFQTLNGLRKQYDKLIKGYLAGGKCHGFIKMPRDLGNDLENTMMSVQSHTVMGHDQKLEAGIENLSLGLHVLGGEFLVRVGEEISRARWSVLTQDRQHELENSYGGLGAEANGVRDVAEEGGEKPTVTQAGPRLGTPRDQAPLPCAYCSESDAVNSRQARRRFPNNKKGSECWLKALRWTYEMGDDSAAAAPVTEQGFLDAVSSRKSRLAEVPGIRFMVDLTGGSTRIVLVELKSVFDVI</sequence>
<proteinExistence type="predicted"/>
<accession>A0AAV9HP15</accession>
<evidence type="ECO:0000256" key="1">
    <source>
        <dbReference type="SAM" id="MobiDB-lite"/>
    </source>
</evidence>
<feature type="region of interest" description="Disordered" evidence="1">
    <location>
        <begin position="1"/>
        <end position="84"/>
    </location>
</feature>
<feature type="compositionally biased region" description="Polar residues" evidence="1">
    <location>
        <begin position="20"/>
        <end position="31"/>
    </location>
</feature>
<organism evidence="2 3">
    <name type="scientific">Cladorrhinum samala</name>
    <dbReference type="NCBI Taxonomy" id="585594"/>
    <lineage>
        <taxon>Eukaryota</taxon>
        <taxon>Fungi</taxon>
        <taxon>Dikarya</taxon>
        <taxon>Ascomycota</taxon>
        <taxon>Pezizomycotina</taxon>
        <taxon>Sordariomycetes</taxon>
        <taxon>Sordariomycetidae</taxon>
        <taxon>Sordariales</taxon>
        <taxon>Podosporaceae</taxon>
        <taxon>Cladorrhinum</taxon>
    </lineage>
</organism>
<gene>
    <name evidence="2" type="ORF">QBC42DRAFT_326555</name>
</gene>
<name>A0AAV9HP15_9PEZI</name>
<feature type="compositionally biased region" description="Basic and acidic residues" evidence="1">
    <location>
        <begin position="53"/>
        <end position="67"/>
    </location>
</feature>
<feature type="region of interest" description="Disordered" evidence="1">
    <location>
        <begin position="120"/>
        <end position="271"/>
    </location>
</feature>
<feature type="region of interest" description="Disordered" evidence="1">
    <location>
        <begin position="443"/>
        <end position="516"/>
    </location>
</feature>
<feature type="compositionally biased region" description="Basic and acidic residues" evidence="1">
    <location>
        <begin position="451"/>
        <end position="462"/>
    </location>
</feature>
<evidence type="ECO:0000313" key="3">
    <source>
        <dbReference type="Proteomes" id="UP001321749"/>
    </source>
</evidence>
<evidence type="ECO:0000313" key="2">
    <source>
        <dbReference type="EMBL" id="KAK4462632.1"/>
    </source>
</evidence>
<feature type="compositionally biased region" description="Low complexity" evidence="1">
    <location>
        <begin position="153"/>
        <end position="168"/>
    </location>
</feature>
<dbReference type="EMBL" id="MU864969">
    <property type="protein sequence ID" value="KAK4462632.1"/>
    <property type="molecule type" value="Genomic_DNA"/>
</dbReference>
<keyword evidence="3" id="KW-1185">Reference proteome</keyword>
<feature type="compositionally biased region" description="Basic residues" evidence="1">
    <location>
        <begin position="1"/>
        <end position="10"/>
    </location>
</feature>
<protein>
    <submittedName>
        <fullName evidence="2">Uncharacterized protein</fullName>
    </submittedName>
</protein>
<feature type="region of interest" description="Disordered" evidence="1">
    <location>
        <begin position="553"/>
        <end position="600"/>
    </location>
</feature>
<comment type="caution">
    <text evidence="2">The sequence shown here is derived from an EMBL/GenBank/DDBJ whole genome shotgun (WGS) entry which is preliminary data.</text>
</comment>
<reference evidence="2" key="2">
    <citation type="submission" date="2023-06" db="EMBL/GenBank/DDBJ databases">
        <authorList>
            <consortium name="Lawrence Berkeley National Laboratory"/>
            <person name="Mondo S.J."/>
            <person name="Hensen N."/>
            <person name="Bonometti L."/>
            <person name="Westerberg I."/>
            <person name="Brannstrom I.O."/>
            <person name="Guillou S."/>
            <person name="Cros-Aarteil S."/>
            <person name="Calhoun S."/>
            <person name="Haridas S."/>
            <person name="Kuo A."/>
            <person name="Pangilinan J."/>
            <person name="Riley R."/>
            <person name="Labutti K."/>
            <person name="Andreopoulos B."/>
            <person name="Lipzen A."/>
            <person name="Chen C."/>
            <person name="Yanf M."/>
            <person name="Daum C."/>
            <person name="Ng V."/>
            <person name="Clum A."/>
            <person name="Steindorff A."/>
            <person name="Ohm R."/>
            <person name="Martin F."/>
            <person name="Silar P."/>
            <person name="Natvig D."/>
            <person name="Lalanne C."/>
            <person name="Gautier V."/>
            <person name="Ament-Velasquez S.L."/>
            <person name="Kruys A."/>
            <person name="Hutchinson M.I."/>
            <person name="Powell A.J."/>
            <person name="Barry K."/>
            <person name="Miller A.N."/>
            <person name="Grigoriev I.V."/>
            <person name="Debuchy R."/>
            <person name="Gladieux P."/>
            <person name="Thoren M.H."/>
            <person name="Johannesson H."/>
        </authorList>
    </citation>
    <scope>NUCLEOTIDE SEQUENCE</scope>
    <source>
        <strain evidence="2">PSN324</strain>
    </source>
</reference>